<dbReference type="InterPro" id="IPR029069">
    <property type="entry name" value="HotDog_dom_sf"/>
</dbReference>
<dbReference type="GO" id="GO:0016289">
    <property type="term" value="F:acyl-CoA hydrolase activity"/>
    <property type="evidence" value="ECO:0007669"/>
    <property type="project" value="TreeGrafter"/>
</dbReference>
<feature type="domain" description="Thioesterase" evidence="2">
    <location>
        <begin position="47"/>
        <end position="119"/>
    </location>
</feature>
<dbReference type="SUPFAM" id="SSF54637">
    <property type="entry name" value="Thioesterase/thiol ester dehydrase-isomerase"/>
    <property type="match status" value="1"/>
</dbReference>
<name>A0A0B7MMR0_9FIRM</name>
<protein>
    <submittedName>
        <fullName evidence="3">Phenylacetic acid degradation protein PaaI</fullName>
    </submittedName>
</protein>
<dbReference type="InterPro" id="IPR006683">
    <property type="entry name" value="Thioestr_dom"/>
</dbReference>
<keyword evidence="4" id="KW-1185">Reference proteome</keyword>
<evidence type="ECO:0000256" key="1">
    <source>
        <dbReference type="ARBA" id="ARBA00022801"/>
    </source>
</evidence>
<dbReference type="Proteomes" id="UP000046155">
    <property type="component" value="Unassembled WGS sequence"/>
</dbReference>
<dbReference type="PANTHER" id="PTHR42856:SF1">
    <property type="entry name" value="ACYL-COENZYME A THIOESTERASE PAAI"/>
    <property type="match status" value="1"/>
</dbReference>
<dbReference type="CDD" id="cd03443">
    <property type="entry name" value="PaaI_thioesterase"/>
    <property type="match status" value="1"/>
</dbReference>
<evidence type="ECO:0000259" key="2">
    <source>
        <dbReference type="Pfam" id="PF03061"/>
    </source>
</evidence>
<dbReference type="InterPro" id="IPR052723">
    <property type="entry name" value="Acyl-CoA_thioesterase_PaaI"/>
</dbReference>
<proteinExistence type="predicted"/>
<dbReference type="OrthoDB" id="286702at2"/>
<dbReference type="AlphaFoldDB" id="A0A0B7MMR0"/>
<dbReference type="Gene3D" id="3.10.129.10">
    <property type="entry name" value="Hotdog Thioesterase"/>
    <property type="match status" value="1"/>
</dbReference>
<dbReference type="PANTHER" id="PTHR42856">
    <property type="entry name" value="ACYL-COENZYME A THIOESTERASE PAAI"/>
    <property type="match status" value="1"/>
</dbReference>
<accession>A0A0B7MMR0</accession>
<keyword evidence="1" id="KW-0378">Hydrolase</keyword>
<gene>
    <name evidence="3" type="ORF">SSCH_330019</name>
</gene>
<sequence length="135" mass="14864">MDCTEYKDYYNRKSNFNRINGMIVMKLERGYAEVEMTVNDNSLNVLGSLHGGALYTLADTAAGVASLSYGITSVTLNGSMSYIKPVICGKVKAIASEISRGRKIGVYDVSINDENERLLAKAIFTMYIIGNKIEM</sequence>
<dbReference type="EMBL" id="CDRZ01000229">
    <property type="protein sequence ID" value="CEO89002.1"/>
    <property type="molecule type" value="Genomic_DNA"/>
</dbReference>
<dbReference type="NCBIfam" id="TIGR00369">
    <property type="entry name" value="unchar_dom_1"/>
    <property type="match status" value="1"/>
</dbReference>
<dbReference type="Pfam" id="PF03061">
    <property type="entry name" value="4HBT"/>
    <property type="match status" value="1"/>
</dbReference>
<evidence type="ECO:0000313" key="3">
    <source>
        <dbReference type="EMBL" id="CEO89002.1"/>
    </source>
</evidence>
<organism evidence="3 4">
    <name type="scientific">Syntrophaceticus schinkii</name>
    <dbReference type="NCBI Taxonomy" id="499207"/>
    <lineage>
        <taxon>Bacteria</taxon>
        <taxon>Bacillati</taxon>
        <taxon>Bacillota</taxon>
        <taxon>Clostridia</taxon>
        <taxon>Thermoanaerobacterales</taxon>
        <taxon>Thermoanaerobacterales Family III. Incertae Sedis</taxon>
        <taxon>Syntrophaceticus</taxon>
    </lineage>
</organism>
<dbReference type="RefSeq" id="WP_044665049.1">
    <property type="nucleotide sequence ID" value="NZ_CDRZ01000229.1"/>
</dbReference>
<dbReference type="InterPro" id="IPR003736">
    <property type="entry name" value="PAAI_dom"/>
</dbReference>
<evidence type="ECO:0000313" key="4">
    <source>
        <dbReference type="Proteomes" id="UP000046155"/>
    </source>
</evidence>
<reference evidence="4" key="1">
    <citation type="submission" date="2015-01" db="EMBL/GenBank/DDBJ databases">
        <authorList>
            <person name="Manzoor Shahid"/>
            <person name="Zubair Saima"/>
        </authorList>
    </citation>
    <scope>NUCLEOTIDE SEQUENCE [LARGE SCALE GENOMIC DNA]</scope>
    <source>
        <strain evidence="4">Sp3</strain>
    </source>
</reference>